<organism evidence="4 5">
    <name type="scientific">Rhodotorula paludigena</name>
    <dbReference type="NCBI Taxonomy" id="86838"/>
    <lineage>
        <taxon>Eukaryota</taxon>
        <taxon>Fungi</taxon>
        <taxon>Dikarya</taxon>
        <taxon>Basidiomycota</taxon>
        <taxon>Pucciniomycotina</taxon>
        <taxon>Microbotryomycetes</taxon>
        <taxon>Sporidiobolales</taxon>
        <taxon>Sporidiobolaceae</taxon>
        <taxon>Rhodotorula</taxon>
    </lineage>
</organism>
<dbReference type="Proteomes" id="UP001342314">
    <property type="component" value="Unassembled WGS sequence"/>
</dbReference>
<name>A0AAV5GGX7_9BASI</name>
<accession>A0AAV5GGX7</accession>
<sequence length="507" mass="52027">MLRIATLLAAAALLSADAVRASAVSHSVFPNSACAGASSSLSGLVGIGKITLSNGEVESHCGCISDNLAEFELCPSSGAGQAVCNSSLDLHSNVFTAACGVETCAGDDCATTVVNKVVVDEDECFNSEKGATGIVTVNGEAKCGCASDDADAFSPCHAPANGRSLCVATDSDFLGSSAEDSTSVACQVVCDDGFFLTPGGQCTKLAKRDFASSTGPIKVGPSPTTKPHHGGHHTPGHHGGHHTPGHHGSKTHEPHGTTPTSRHPHQAHTTPSHGGEETPSHSREPWASYTSNYPHGPGKVGPSPSSMPHGSKTKSPYHPTSHHPHAAHPTSGATTTTSYSYKHHHHHPSSVPHGGSETSHTMGPSQRVSSARHHGHHTTGPIKVGPHPTTTPGTGPSHDTTPGTGPSHTSPGVGPSQRARRAAEEFVFSDACAQDERTCPAGSYGDFSCVRLDDVTECGGCHSTSDARNCLEIEGASSVSCLRGGCVVRSCQTGYVQTSEGTCERKA</sequence>
<keyword evidence="5" id="KW-1185">Reference proteome</keyword>
<dbReference type="AlphaFoldDB" id="A0AAV5GGX7"/>
<feature type="compositionally biased region" description="Basic residues" evidence="1">
    <location>
        <begin position="226"/>
        <end position="249"/>
    </location>
</feature>
<gene>
    <name evidence="4" type="ORF">Rhopal_001797-T1</name>
</gene>
<feature type="chain" id="PRO_5043697236" description="Protein CPL1-like domain-containing protein" evidence="2">
    <location>
        <begin position="22"/>
        <end position="507"/>
    </location>
</feature>
<dbReference type="PANTHER" id="PTHR35192">
    <property type="entry name" value="PROTEIN, PUTATIVE-RELATED"/>
    <property type="match status" value="1"/>
</dbReference>
<feature type="domain" description="Protein CPL1-like" evidence="3">
    <location>
        <begin position="448"/>
        <end position="501"/>
    </location>
</feature>
<evidence type="ECO:0000259" key="3">
    <source>
        <dbReference type="Pfam" id="PF21671"/>
    </source>
</evidence>
<keyword evidence="2" id="KW-0732">Signal</keyword>
<evidence type="ECO:0000256" key="1">
    <source>
        <dbReference type="SAM" id="MobiDB-lite"/>
    </source>
</evidence>
<feature type="compositionally biased region" description="Low complexity" evidence="1">
    <location>
        <begin position="385"/>
        <end position="416"/>
    </location>
</feature>
<protein>
    <recommendedName>
        <fullName evidence="3">Protein CPL1-like domain-containing protein</fullName>
    </recommendedName>
</protein>
<dbReference type="Pfam" id="PF21671">
    <property type="entry name" value="CPL1-like"/>
    <property type="match status" value="1"/>
</dbReference>
<dbReference type="PANTHER" id="PTHR35192:SF2">
    <property type="entry name" value="APPLE DOMAIN-CONTAINING PROTEIN"/>
    <property type="match status" value="1"/>
</dbReference>
<feature type="signal peptide" evidence="2">
    <location>
        <begin position="1"/>
        <end position="21"/>
    </location>
</feature>
<feature type="compositionally biased region" description="Polar residues" evidence="1">
    <location>
        <begin position="356"/>
        <end position="369"/>
    </location>
</feature>
<dbReference type="InterPro" id="IPR038955">
    <property type="entry name" value="PriA/CPL1_fungi"/>
</dbReference>
<evidence type="ECO:0000313" key="4">
    <source>
        <dbReference type="EMBL" id="GJN88826.1"/>
    </source>
</evidence>
<comment type="caution">
    <text evidence="4">The sequence shown here is derived from an EMBL/GenBank/DDBJ whole genome shotgun (WGS) entry which is preliminary data.</text>
</comment>
<feature type="compositionally biased region" description="Polar residues" evidence="1">
    <location>
        <begin position="257"/>
        <end position="272"/>
    </location>
</feature>
<dbReference type="InterPro" id="IPR048661">
    <property type="entry name" value="CPL1-like"/>
</dbReference>
<evidence type="ECO:0000313" key="5">
    <source>
        <dbReference type="Proteomes" id="UP001342314"/>
    </source>
</evidence>
<dbReference type="EMBL" id="BQKY01000003">
    <property type="protein sequence ID" value="GJN88826.1"/>
    <property type="molecule type" value="Genomic_DNA"/>
</dbReference>
<feature type="region of interest" description="Disordered" evidence="1">
    <location>
        <begin position="212"/>
        <end position="421"/>
    </location>
</feature>
<evidence type="ECO:0000256" key="2">
    <source>
        <dbReference type="SAM" id="SignalP"/>
    </source>
</evidence>
<feature type="compositionally biased region" description="Low complexity" evidence="1">
    <location>
        <begin position="327"/>
        <end position="340"/>
    </location>
</feature>
<feature type="compositionally biased region" description="Basic and acidic residues" evidence="1">
    <location>
        <begin position="274"/>
        <end position="284"/>
    </location>
</feature>
<reference evidence="4 5" key="1">
    <citation type="submission" date="2021-12" db="EMBL/GenBank/DDBJ databases">
        <title>High titer production of polyol ester of fatty acids by Rhodotorula paludigena BS15 towards product separation-free biomass refinery.</title>
        <authorList>
            <person name="Mano J."/>
            <person name="Ono H."/>
            <person name="Tanaka T."/>
            <person name="Naito K."/>
            <person name="Sushida H."/>
            <person name="Ike M."/>
            <person name="Tokuyasu K."/>
            <person name="Kitaoka M."/>
        </authorList>
    </citation>
    <scope>NUCLEOTIDE SEQUENCE [LARGE SCALE GENOMIC DNA]</scope>
    <source>
        <strain evidence="4 5">BS15</strain>
    </source>
</reference>
<proteinExistence type="predicted"/>